<keyword evidence="4" id="KW-1185">Reference proteome</keyword>
<protein>
    <recommendedName>
        <fullName evidence="2">Retrotransposon gag domain-containing protein</fullName>
    </recommendedName>
</protein>
<dbReference type="Pfam" id="PF03732">
    <property type="entry name" value="Retrotrans_gag"/>
    <property type="match status" value="1"/>
</dbReference>
<dbReference type="AlphaFoldDB" id="A0A8H7ZZ83"/>
<evidence type="ECO:0000256" key="1">
    <source>
        <dbReference type="SAM" id="MobiDB-lite"/>
    </source>
</evidence>
<proteinExistence type="predicted"/>
<dbReference type="InterPro" id="IPR005162">
    <property type="entry name" value="Retrotrans_gag_dom"/>
</dbReference>
<evidence type="ECO:0000313" key="4">
    <source>
        <dbReference type="Proteomes" id="UP000673691"/>
    </source>
</evidence>
<feature type="compositionally biased region" description="Basic and acidic residues" evidence="1">
    <location>
        <begin position="61"/>
        <end position="71"/>
    </location>
</feature>
<evidence type="ECO:0000259" key="2">
    <source>
        <dbReference type="Pfam" id="PF03732"/>
    </source>
</evidence>
<comment type="caution">
    <text evidence="3">The sequence shown here is derived from an EMBL/GenBank/DDBJ whole genome shotgun (WGS) entry which is preliminary data.</text>
</comment>
<dbReference type="Proteomes" id="UP000673691">
    <property type="component" value="Unassembled WGS sequence"/>
</dbReference>
<reference evidence="3 4" key="1">
    <citation type="journal article" name="Sci. Rep.">
        <title>Genome-scale phylogenetic analyses confirm Olpidium as the closest living zoosporic fungus to the non-flagellated, terrestrial fungi.</title>
        <authorList>
            <person name="Chang Y."/>
            <person name="Rochon D."/>
            <person name="Sekimoto S."/>
            <person name="Wang Y."/>
            <person name="Chovatia M."/>
            <person name="Sandor L."/>
            <person name="Salamov A."/>
            <person name="Grigoriev I.V."/>
            <person name="Stajich J.E."/>
            <person name="Spatafora J.W."/>
        </authorList>
    </citation>
    <scope>NUCLEOTIDE SEQUENCE [LARGE SCALE GENOMIC DNA]</scope>
    <source>
        <strain evidence="3">S191</strain>
    </source>
</reference>
<gene>
    <name evidence="3" type="ORF">BJ554DRAFT_5660</name>
</gene>
<name>A0A8H7ZZ83_9FUNG</name>
<feature type="domain" description="Retrotransposon gag" evidence="2">
    <location>
        <begin position="107"/>
        <end position="192"/>
    </location>
</feature>
<sequence>GNKEPDCAPRVCRWASPAPCRLRRLPLVRELQQLRAGLQQQQSVAQPCPPPSDTPPLHGIKVPEPKKHDGTRKAAVVNEFVDAVELYVTLRNPSVPAASQVLAVGLLFSGVARDWLRLQSKQAPFKDMEHLLTRLHQHFPSHNHQRLLRDELACCVQRTTVPEYASRFHNPLLQLEGVSPEEALDRFICGLNASTRAQVLVRDPLTLDDAPPPQGLTPMELDQISVISNPVHATPATAAATSATATIEALVQAVDHLRLGGNTARRPVQPVARQPRSASSTPTKLTPARKIGVWTTPLASTVYNHWLVTRRHRAHPAPTA</sequence>
<feature type="region of interest" description="Disordered" evidence="1">
    <location>
        <begin position="39"/>
        <end position="71"/>
    </location>
</feature>
<feature type="compositionally biased region" description="Low complexity" evidence="1">
    <location>
        <begin position="264"/>
        <end position="276"/>
    </location>
</feature>
<accession>A0A8H7ZZ83</accession>
<feature type="non-terminal residue" evidence="3">
    <location>
        <position position="1"/>
    </location>
</feature>
<evidence type="ECO:0000313" key="3">
    <source>
        <dbReference type="EMBL" id="KAG5462055.1"/>
    </source>
</evidence>
<dbReference type="EMBL" id="JAEFCI010002706">
    <property type="protein sequence ID" value="KAG5462055.1"/>
    <property type="molecule type" value="Genomic_DNA"/>
</dbReference>
<organism evidence="3 4">
    <name type="scientific">Olpidium bornovanus</name>
    <dbReference type="NCBI Taxonomy" id="278681"/>
    <lineage>
        <taxon>Eukaryota</taxon>
        <taxon>Fungi</taxon>
        <taxon>Fungi incertae sedis</taxon>
        <taxon>Olpidiomycota</taxon>
        <taxon>Olpidiomycotina</taxon>
        <taxon>Olpidiomycetes</taxon>
        <taxon>Olpidiales</taxon>
        <taxon>Olpidiaceae</taxon>
        <taxon>Olpidium</taxon>
    </lineage>
</organism>
<feature type="region of interest" description="Disordered" evidence="1">
    <location>
        <begin position="264"/>
        <end position="288"/>
    </location>
</feature>